<dbReference type="Proteomes" id="UP000785679">
    <property type="component" value="Unassembled WGS sequence"/>
</dbReference>
<keyword evidence="7 14" id="KW-0067">ATP-binding</keyword>
<comment type="subcellular location">
    <subcellularLocation>
        <location evidence="1 14">Nucleus</location>
    </subcellularLocation>
</comment>
<evidence type="ECO:0000256" key="16">
    <source>
        <dbReference type="SAM" id="MobiDB-lite"/>
    </source>
</evidence>
<dbReference type="GO" id="GO:0003677">
    <property type="term" value="F:DNA binding"/>
    <property type="evidence" value="ECO:0007669"/>
    <property type="project" value="UniProtKB-UniRule"/>
</dbReference>
<feature type="compositionally biased region" description="Polar residues" evidence="16">
    <location>
        <begin position="1756"/>
        <end position="1775"/>
    </location>
</feature>
<dbReference type="InterPro" id="IPR001650">
    <property type="entry name" value="Helicase_C-like"/>
</dbReference>
<dbReference type="Gene3D" id="3.40.50.300">
    <property type="entry name" value="P-loop containing nucleotide triphosphate hydrolases"/>
    <property type="match status" value="1"/>
</dbReference>
<dbReference type="FunFam" id="3.40.50.10810:FF:000051">
    <property type="entry name" value="Helicase SWR1"/>
    <property type="match status" value="1"/>
</dbReference>
<dbReference type="OrthoDB" id="448448at2759"/>
<evidence type="ECO:0000256" key="13">
    <source>
        <dbReference type="ARBA" id="ARBA00023242"/>
    </source>
</evidence>
<dbReference type="Pfam" id="PF00271">
    <property type="entry name" value="Helicase_C"/>
    <property type="match status" value="1"/>
</dbReference>
<dbReference type="PANTHER" id="PTHR45685:SF2">
    <property type="entry name" value="CHROMATIN-REMODELING ATPASE INO80"/>
    <property type="match status" value="1"/>
</dbReference>
<evidence type="ECO:0000256" key="9">
    <source>
        <dbReference type="ARBA" id="ARBA00023125"/>
    </source>
</evidence>
<dbReference type="SMART" id="SM00487">
    <property type="entry name" value="DEXDc"/>
    <property type="match status" value="1"/>
</dbReference>
<dbReference type="PROSITE" id="PS51192">
    <property type="entry name" value="HELICASE_ATP_BIND_1"/>
    <property type="match status" value="1"/>
</dbReference>
<evidence type="ECO:0000256" key="5">
    <source>
        <dbReference type="ARBA" id="ARBA00022763"/>
    </source>
</evidence>
<evidence type="ECO:0000256" key="8">
    <source>
        <dbReference type="ARBA" id="ARBA00023015"/>
    </source>
</evidence>
<dbReference type="GO" id="GO:0042393">
    <property type="term" value="F:histone binding"/>
    <property type="evidence" value="ECO:0007669"/>
    <property type="project" value="TreeGrafter"/>
</dbReference>
<comment type="domain">
    <text evidence="14">The DBINO region is involved in binding to DNA.</text>
</comment>
<reference evidence="20" key="1">
    <citation type="submission" date="2019-06" db="EMBL/GenBank/DDBJ databases">
        <authorList>
            <person name="Zheng W."/>
        </authorList>
    </citation>
    <scope>NUCLEOTIDE SEQUENCE</scope>
    <source>
        <strain evidence="20">QDHG01</strain>
    </source>
</reference>
<dbReference type="GO" id="GO:0006281">
    <property type="term" value="P:DNA repair"/>
    <property type="evidence" value="ECO:0007669"/>
    <property type="project" value="UniProtKB-UniRule"/>
</dbReference>
<feature type="region of interest" description="Disordered" evidence="16">
    <location>
        <begin position="1756"/>
        <end position="1791"/>
    </location>
</feature>
<feature type="region of interest" description="Disordered" evidence="16">
    <location>
        <begin position="1710"/>
        <end position="1743"/>
    </location>
</feature>
<evidence type="ECO:0000313" key="21">
    <source>
        <dbReference type="Proteomes" id="UP000785679"/>
    </source>
</evidence>
<dbReference type="SUPFAM" id="SSF52540">
    <property type="entry name" value="P-loop containing nucleoside triphosphate hydrolases"/>
    <property type="match status" value="2"/>
</dbReference>
<dbReference type="GO" id="GO:0031011">
    <property type="term" value="C:Ino80 complex"/>
    <property type="evidence" value="ECO:0007669"/>
    <property type="project" value="UniProtKB-UniRule"/>
</dbReference>
<feature type="domain" description="Helicase C-terminal" evidence="18">
    <location>
        <begin position="1496"/>
        <end position="1660"/>
    </location>
</feature>
<gene>
    <name evidence="20" type="ORF">FGO68_gene13557</name>
</gene>
<dbReference type="InterPro" id="IPR027417">
    <property type="entry name" value="P-loop_NTPase"/>
</dbReference>
<feature type="coiled-coil region" evidence="15">
    <location>
        <begin position="587"/>
        <end position="617"/>
    </location>
</feature>
<evidence type="ECO:0000256" key="4">
    <source>
        <dbReference type="ARBA" id="ARBA00022741"/>
    </source>
</evidence>
<keyword evidence="10" id="KW-0010">Activator</keyword>
<evidence type="ECO:0000256" key="14">
    <source>
        <dbReference type="RuleBase" id="RU368001"/>
    </source>
</evidence>
<dbReference type="GO" id="GO:0005524">
    <property type="term" value="F:ATP binding"/>
    <property type="evidence" value="ECO:0007669"/>
    <property type="project" value="UniProtKB-UniRule"/>
</dbReference>
<proteinExistence type="inferred from homology"/>
<keyword evidence="5 14" id="KW-0227">DNA damage</keyword>
<dbReference type="GO" id="GO:0006338">
    <property type="term" value="P:chromatin remodeling"/>
    <property type="evidence" value="ECO:0007669"/>
    <property type="project" value="UniProtKB-UniRule"/>
</dbReference>
<comment type="catalytic activity">
    <reaction evidence="14">
        <text>ATP + H2O = ADP + phosphate + H(+)</text>
        <dbReference type="Rhea" id="RHEA:13065"/>
        <dbReference type="ChEBI" id="CHEBI:15377"/>
        <dbReference type="ChEBI" id="CHEBI:15378"/>
        <dbReference type="ChEBI" id="CHEBI:30616"/>
        <dbReference type="ChEBI" id="CHEBI:43474"/>
        <dbReference type="ChEBI" id="CHEBI:456216"/>
    </reaction>
</comment>
<evidence type="ECO:0000256" key="6">
    <source>
        <dbReference type="ARBA" id="ARBA00022801"/>
    </source>
</evidence>
<evidence type="ECO:0000259" key="17">
    <source>
        <dbReference type="PROSITE" id="PS51192"/>
    </source>
</evidence>
<comment type="similarity">
    <text evidence="2 14">Belongs to the SNF2/RAD54 helicase family.</text>
</comment>
<feature type="region of interest" description="Disordered" evidence="16">
    <location>
        <begin position="1"/>
        <end position="20"/>
    </location>
</feature>
<sequence length="1851" mass="212578">MNTTDLPQGALGQSEVFKSPPYFKEDFEQDDMDDHYATTVKGSNDQRQQMIAHDHFAKSEDLMAAVIQHQHKTLTPANAAAFTTQQAINGEQRSGPQKQIQGGQPTLGTFEKSSFAQILAQYNEKNSVPPTVEFTQAYLMASNIKEAGLKVGALSAGGSTSFLKNELVGDYHRMIDSMTSMSRLLGNAGQADLASNFVMEQKHMVRAFAKESREVRDLIEEKIVDSSEYARLKEKIAEAKARSKIVLDESFTSDEEDIQKGGKQSAGSVGAKLLDGESSLTQEDSERAEHNRIITEKRIQNVIKTLRADGKEFLGEQGDIYAGKDIAKLSLSKLVKKLRKNKDYQKRREAKAYGKGQLSGTLSQTAEQLKHELKKIDTVIRENQSFNKTKDELIGLVAQYEQVLGLDKRVCTDSFDKSIAEVDQQPLNFLSYEIQNFLFDFCGLSDGEDRRKPFVRDLMGNVKKVPLKSKLLSSFLEQDKKSVGENLLNVEAKKKNHELVRPIGLDPQKLCTLLDKYKVIVSKIPKFSNIFERPEPMQSNVSMTTAGQVIVQSMPGGNVTFARIDGRSVISLSFNPYTDRNTDNANRSEYDQALKEIQDQRDRIKQTTKTTKEKQEQVNIKRAWLNIVKKDIPKAYRQYLKFKTDQENNIKKQTQNCLKEVRKKALKTQRLQKESSLRAKKLTKDMMTFWKKRDKEITDLKRRKEKVEKELRRRLEEEREAILQKKRLEFIMQQSEIYAHFMSKKLGLSDELQKQKQQDIEDENNERFQRLDIDEQEARHNIASMINDNRSRVNDFDQETQQRRNHQGQLEKIRDDELEVDKFDNPDAGHSTVINPPKCFLGHLKEYQLKGLRWLDNLYEQGINGILADEMGLGKTIQAIALLAHLYENKGVWGPFLIIVPCTVLSNWQNELQKFCPSLKVLPFFGSPEERKKLGKFLDPKNLYNPNMRINVLLTSYNLIVNQSKDQQKLLRVKWHYMILDEAQAIKNNLSRRWKVLLQFNTRNRLLLTGTPIQNSMAELWALLHFIMPKLFDSHEQFQEWFSKDIEQHSLTDQGEINKHQLRRLHLVLKPFMLRRLKDDIELEIGPKTEYTHTCTMTHRQRVLYQRIKNKISTKDLFKLVESKAKMENLMNLVMQFRKVCNHPELFERRIGSIPLTFKELQVGMQPNPLFSAVPDLRTQMKNPISFELPKLVFDECFLISDNQTRTFKKIGNYDDSLTCVSIDTHMKFFNIFSAEAIHRGALDYKEGVSNKSIYSIIHLFAKGNRWSDGQLSWMCVADPVVKQISLMHYYHQKYHRNLYKKVLSDEQTHFNLSNLRLPSLKEKKNEPLDFNIVDFCNRDYTVSSLYRDQVLYCADKKKFSFLPPLITDDFNSFTNYSLTLRNDLDSYVSVCVANPIRLTCQSPNFIRFMQSVTASPMHKKALMGARFKPKHEIYVGRIGRDKTSFLEVENAKNFKNGPPSGYDLFEKGIIHDIIKEKGASIIELPNYSRLVTDCAKMKFLDKLLQEKAAGNHRVLIFCQMTKMLDILEDFLCWRKYTYFRMDGSTNLQDRRFMVEEFQKNPTIFAFLLSTRAGGLGVNLTAADTVIFYDNDWNPTIDAQAQDRAHRIGQTKPVSVIRIITKGTVEEKIVKRAKQKQTVQSTVYGGNALKADVFRPKDVVDMLLDDEEEEDLKERQQKFLRTRRVKKKSQLTEGDSQMIDTSVAAFRKEQLTPHKPARQSSKVGEAPTDAANAKGKSKGKNGTLKQVNTFFTSVKQGGSSSFNGPASTAKAQNGLNDEYMDGEDDDGELDDEELERQKLFELLDNDDQGMAIEYMSGEEDGNKDGKGAAGAANAANDQIDEEDEDMMGDDY</sequence>
<feature type="compositionally biased region" description="Acidic residues" evidence="16">
    <location>
        <begin position="1778"/>
        <end position="1791"/>
    </location>
</feature>
<dbReference type="PANTHER" id="PTHR45685">
    <property type="entry name" value="HELICASE SRCAP-RELATED"/>
    <property type="match status" value="1"/>
</dbReference>
<evidence type="ECO:0000256" key="15">
    <source>
        <dbReference type="SAM" id="Coils"/>
    </source>
</evidence>
<dbReference type="Pfam" id="PF13892">
    <property type="entry name" value="DBINO"/>
    <property type="match status" value="1"/>
</dbReference>
<name>A0A8J8TAM9_HALGN</name>
<evidence type="ECO:0000313" key="20">
    <source>
        <dbReference type="EMBL" id="TNV87531.1"/>
    </source>
</evidence>
<evidence type="ECO:0000256" key="7">
    <source>
        <dbReference type="ARBA" id="ARBA00022840"/>
    </source>
</evidence>
<protein>
    <recommendedName>
        <fullName evidence="3 14">Chromatin-remodeling ATPase INO80</fullName>
        <ecNumber evidence="14">3.6.4.-</ecNumber>
    </recommendedName>
</protein>
<comment type="function">
    <text evidence="14">ATPase component of the INO80 complex which remodels chromatin by shifting nucleosomes and is involved in DNA repair.</text>
</comment>
<dbReference type="InterPro" id="IPR014001">
    <property type="entry name" value="Helicase_ATP-bd"/>
</dbReference>
<evidence type="ECO:0000256" key="1">
    <source>
        <dbReference type="ARBA" id="ARBA00004123"/>
    </source>
</evidence>
<keyword evidence="6 14" id="KW-0378">Hydrolase</keyword>
<feature type="domain" description="Helicase ATP-binding" evidence="17">
    <location>
        <begin position="856"/>
        <end position="1030"/>
    </location>
</feature>
<comment type="subunit">
    <text evidence="14">Component of the INO80 chromatin-remodeling complex.</text>
</comment>
<evidence type="ECO:0000256" key="3">
    <source>
        <dbReference type="ARBA" id="ARBA00019805"/>
    </source>
</evidence>
<evidence type="ECO:0000259" key="19">
    <source>
        <dbReference type="PROSITE" id="PS51413"/>
    </source>
</evidence>
<keyword evidence="4" id="KW-0547">Nucleotide-binding</keyword>
<accession>A0A8J8TAM9</accession>
<dbReference type="InterPro" id="IPR000330">
    <property type="entry name" value="SNF2_N"/>
</dbReference>
<feature type="compositionally biased region" description="Acidic residues" evidence="16">
    <location>
        <begin position="1838"/>
        <end position="1851"/>
    </location>
</feature>
<dbReference type="SMART" id="SM00490">
    <property type="entry name" value="HELICc"/>
    <property type="match status" value="1"/>
</dbReference>
<keyword evidence="12 14" id="KW-0234">DNA repair</keyword>
<dbReference type="InterPro" id="IPR049730">
    <property type="entry name" value="SNF2/RAD54-like_C"/>
</dbReference>
<evidence type="ECO:0000259" key="18">
    <source>
        <dbReference type="PROSITE" id="PS51194"/>
    </source>
</evidence>
<organism evidence="20 21">
    <name type="scientific">Halteria grandinella</name>
    <dbReference type="NCBI Taxonomy" id="5974"/>
    <lineage>
        <taxon>Eukaryota</taxon>
        <taxon>Sar</taxon>
        <taxon>Alveolata</taxon>
        <taxon>Ciliophora</taxon>
        <taxon>Intramacronucleata</taxon>
        <taxon>Spirotrichea</taxon>
        <taxon>Stichotrichia</taxon>
        <taxon>Sporadotrichida</taxon>
        <taxon>Halteriidae</taxon>
        <taxon>Halteria</taxon>
    </lineage>
</organism>
<keyword evidence="21" id="KW-1185">Reference proteome</keyword>
<dbReference type="InterPro" id="IPR020838">
    <property type="entry name" value="DBINO"/>
</dbReference>
<dbReference type="InterPro" id="IPR038718">
    <property type="entry name" value="SNF2-like_sf"/>
</dbReference>
<dbReference type="Gene3D" id="3.40.50.10810">
    <property type="entry name" value="Tandem AAA-ATPase domain"/>
    <property type="match status" value="1"/>
</dbReference>
<dbReference type="InterPro" id="IPR050520">
    <property type="entry name" value="INO80/SWR1_helicase"/>
</dbReference>
<dbReference type="PROSITE" id="PS51413">
    <property type="entry name" value="DBINO"/>
    <property type="match status" value="1"/>
</dbReference>
<evidence type="ECO:0000256" key="11">
    <source>
        <dbReference type="ARBA" id="ARBA00023163"/>
    </source>
</evidence>
<dbReference type="PROSITE" id="PS51194">
    <property type="entry name" value="HELICASE_CTER"/>
    <property type="match status" value="1"/>
</dbReference>
<dbReference type="EC" id="3.6.4.-" evidence="14"/>
<dbReference type="Pfam" id="PF00176">
    <property type="entry name" value="SNF2-rel_dom"/>
    <property type="match status" value="1"/>
</dbReference>
<keyword evidence="9 14" id="KW-0238">DNA-binding</keyword>
<dbReference type="EMBL" id="RRYP01000380">
    <property type="protein sequence ID" value="TNV87531.1"/>
    <property type="molecule type" value="Genomic_DNA"/>
</dbReference>
<comment type="caution">
    <text evidence="20">The sequence shown here is derived from an EMBL/GenBank/DDBJ whole genome shotgun (WGS) entry which is preliminary data.</text>
</comment>
<feature type="region of interest" description="Disordered" evidence="16">
    <location>
        <begin position="1816"/>
        <end position="1851"/>
    </location>
</feature>
<keyword evidence="13" id="KW-0539">Nucleus</keyword>
<keyword evidence="11" id="KW-0804">Transcription</keyword>
<feature type="domain" description="DBINO" evidence="19">
    <location>
        <begin position="623"/>
        <end position="748"/>
    </location>
</feature>
<dbReference type="GO" id="GO:0016887">
    <property type="term" value="F:ATP hydrolysis activity"/>
    <property type="evidence" value="ECO:0007669"/>
    <property type="project" value="TreeGrafter"/>
</dbReference>
<dbReference type="CDD" id="cd18793">
    <property type="entry name" value="SF2_C_SNF"/>
    <property type="match status" value="1"/>
</dbReference>
<evidence type="ECO:0000256" key="10">
    <source>
        <dbReference type="ARBA" id="ARBA00023159"/>
    </source>
</evidence>
<keyword evidence="8" id="KW-0805">Transcription regulation</keyword>
<keyword evidence="15" id="KW-0175">Coiled coil</keyword>
<evidence type="ECO:0000256" key="12">
    <source>
        <dbReference type="ARBA" id="ARBA00023204"/>
    </source>
</evidence>
<evidence type="ECO:0000256" key="2">
    <source>
        <dbReference type="ARBA" id="ARBA00007025"/>
    </source>
</evidence>
<feature type="coiled-coil region" evidence="15">
    <location>
        <begin position="697"/>
        <end position="728"/>
    </location>
</feature>